<sequence length="293" mass="33645">MISISLPKPFAQEHLFQYLRRSKNEITFRVLDDNTIIKLFVINNTHLLSKIRFSSEAINISFINQKPSAAQTLEIEHYVISWFDLNTDLNSFYEQVKDDAILGSIINNFSGLRIVRCPDLFEALSWSIIGQQINLPFAYSCKKALVQIVGESINIEGEIHYAFPTPDKVLELSDEDFRVIKFSSQKVKYIRIVAEAIEAGSLSKESLELLDFKQAKEELLKLKGIGNWSANYTLMRCLGYKEAFPIADVGLQNALKLILKKSEKPSIEEIYEMAIPWKGWEAYATFYLWQTLL</sequence>
<dbReference type="EMBL" id="CP029480">
    <property type="protein sequence ID" value="AWW00689.1"/>
    <property type="molecule type" value="Genomic_DNA"/>
</dbReference>
<accession>A0A2Z4GI71</accession>
<keyword evidence="5" id="KW-0378">Hydrolase</keyword>
<feature type="domain" description="HhH-GPD" evidence="7">
    <location>
        <begin position="129"/>
        <end position="293"/>
    </location>
</feature>
<dbReference type="GO" id="GO:0006289">
    <property type="term" value="P:nucleotide-excision repair"/>
    <property type="evidence" value="ECO:0007669"/>
    <property type="project" value="InterPro"/>
</dbReference>
<protein>
    <recommendedName>
        <fullName evidence="3">DNA-3-methyladenine glycosylase II</fullName>
        <ecNumber evidence="3">3.2.2.21</ecNumber>
    </recommendedName>
</protein>
<evidence type="ECO:0000256" key="6">
    <source>
        <dbReference type="ARBA" id="ARBA00023204"/>
    </source>
</evidence>
<dbReference type="PANTHER" id="PTHR43003:SF12">
    <property type="entry name" value="DNA-3-METHYLADENINE GLYCOSYLASE"/>
    <property type="match status" value="1"/>
</dbReference>
<keyword evidence="4" id="KW-0227">DNA damage</keyword>
<dbReference type="AlphaFoldDB" id="A0A2Z4GI71"/>
<dbReference type="Proteomes" id="UP000249873">
    <property type="component" value="Chromosome"/>
</dbReference>
<organism evidence="8 9">
    <name type="scientific">Arcticibacterium luteifluviistationis</name>
    <dbReference type="NCBI Taxonomy" id="1784714"/>
    <lineage>
        <taxon>Bacteria</taxon>
        <taxon>Pseudomonadati</taxon>
        <taxon>Bacteroidota</taxon>
        <taxon>Cytophagia</taxon>
        <taxon>Cytophagales</taxon>
        <taxon>Leadbetterellaceae</taxon>
        <taxon>Arcticibacterium</taxon>
    </lineage>
</organism>
<dbReference type="OrthoDB" id="9785929at2"/>
<dbReference type="Gene3D" id="1.10.340.30">
    <property type="entry name" value="Hypothetical protein, domain 2"/>
    <property type="match status" value="1"/>
</dbReference>
<dbReference type="SUPFAM" id="SSF48150">
    <property type="entry name" value="DNA-glycosylase"/>
    <property type="match status" value="1"/>
</dbReference>
<dbReference type="GO" id="GO:0043916">
    <property type="term" value="F:DNA-7-methylguanine glycosylase activity"/>
    <property type="evidence" value="ECO:0007669"/>
    <property type="project" value="TreeGrafter"/>
</dbReference>
<dbReference type="KEGG" id="als:DJ013_21870"/>
<dbReference type="GO" id="GO:0006307">
    <property type="term" value="P:DNA alkylation repair"/>
    <property type="evidence" value="ECO:0007669"/>
    <property type="project" value="TreeGrafter"/>
</dbReference>
<comment type="catalytic activity">
    <reaction evidence="1">
        <text>Hydrolysis of alkylated DNA, releasing 3-methyladenine, 3-methylguanine, 7-methylguanine and 7-methyladenine.</text>
        <dbReference type="EC" id="3.2.2.21"/>
    </reaction>
</comment>
<dbReference type="RefSeq" id="WP_111374055.1">
    <property type="nucleotide sequence ID" value="NZ_CP029480.1"/>
</dbReference>
<gene>
    <name evidence="8" type="ORF">DJ013_21870</name>
</gene>
<keyword evidence="9" id="KW-1185">Reference proteome</keyword>
<dbReference type="EC" id="3.2.2.21" evidence="3"/>
<keyword evidence="6" id="KW-0234">DNA repair</keyword>
<dbReference type="PANTHER" id="PTHR43003">
    <property type="entry name" value="DNA-3-METHYLADENINE GLYCOSYLASE"/>
    <property type="match status" value="1"/>
</dbReference>
<dbReference type="GO" id="GO:0032131">
    <property type="term" value="F:alkylated DNA binding"/>
    <property type="evidence" value="ECO:0007669"/>
    <property type="project" value="TreeGrafter"/>
</dbReference>
<evidence type="ECO:0000313" key="8">
    <source>
        <dbReference type="EMBL" id="AWW00689.1"/>
    </source>
</evidence>
<dbReference type="GO" id="GO:0032993">
    <property type="term" value="C:protein-DNA complex"/>
    <property type="evidence" value="ECO:0007669"/>
    <property type="project" value="TreeGrafter"/>
</dbReference>
<dbReference type="Pfam" id="PF00730">
    <property type="entry name" value="HhH-GPD"/>
    <property type="match status" value="1"/>
</dbReference>
<dbReference type="InterPro" id="IPR023170">
    <property type="entry name" value="HhH_base_excis_C"/>
</dbReference>
<evidence type="ECO:0000256" key="1">
    <source>
        <dbReference type="ARBA" id="ARBA00000086"/>
    </source>
</evidence>
<evidence type="ECO:0000256" key="4">
    <source>
        <dbReference type="ARBA" id="ARBA00022763"/>
    </source>
</evidence>
<dbReference type="InterPro" id="IPR011257">
    <property type="entry name" value="DNA_glycosylase"/>
</dbReference>
<dbReference type="SMART" id="SM00478">
    <property type="entry name" value="ENDO3c"/>
    <property type="match status" value="1"/>
</dbReference>
<dbReference type="Gene3D" id="3.30.310.20">
    <property type="entry name" value="DNA-3-methyladenine glycosylase AlkA, N-terminal domain"/>
    <property type="match status" value="1"/>
</dbReference>
<dbReference type="Pfam" id="PF07934">
    <property type="entry name" value="OGG_N"/>
    <property type="match status" value="1"/>
</dbReference>
<dbReference type="FunFam" id="1.10.340.30:FF:000004">
    <property type="entry name" value="DNA-3-methyladenine glycosylase II"/>
    <property type="match status" value="1"/>
</dbReference>
<evidence type="ECO:0000256" key="5">
    <source>
        <dbReference type="ARBA" id="ARBA00022801"/>
    </source>
</evidence>
<dbReference type="InterPro" id="IPR051912">
    <property type="entry name" value="Alkylbase_DNA_Glycosylase/TA"/>
</dbReference>
<dbReference type="InterPro" id="IPR037046">
    <property type="entry name" value="AlkA_N_sf"/>
</dbReference>
<dbReference type="GO" id="GO:0006285">
    <property type="term" value="P:base-excision repair, AP site formation"/>
    <property type="evidence" value="ECO:0007669"/>
    <property type="project" value="TreeGrafter"/>
</dbReference>
<name>A0A2Z4GI71_9BACT</name>
<comment type="similarity">
    <text evidence="2">Belongs to the alkylbase DNA glycosidase AlkA family.</text>
</comment>
<evidence type="ECO:0000313" key="9">
    <source>
        <dbReference type="Proteomes" id="UP000249873"/>
    </source>
</evidence>
<dbReference type="InterPro" id="IPR003265">
    <property type="entry name" value="HhH-GPD_domain"/>
</dbReference>
<dbReference type="InterPro" id="IPR012904">
    <property type="entry name" value="OGG_N"/>
</dbReference>
<reference evidence="8 9" key="1">
    <citation type="submission" date="2018-05" db="EMBL/GenBank/DDBJ databases">
        <title>Complete genome sequence of Arcticibacterium luteifluviistationis SM1504T, a cytophagaceae bacterium isolated from Arctic surface seawater.</title>
        <authorList>
            <person name="Li Y."/>
            <person name="Qin Q.-L."/>
        </authorList>
    </citation>
    <scope>NUCLEOTIDE SEQUENCE [LARGE SCALE GENOMIC DNA]</scope>
    <source>
        <strain evidence="8 9">SM1504</strain>
    </source>
</reference>
<evidence type="ECO:0000256" key="2">
    <source>
        <dbReference type="ARBA" id="ARBA00010817"/>
    </source>
</evidence>
<proteinExistence type="inferred from homology"/>
<dbReference type="CDD" id="cd00056">
    <property type="entry name" value="ENDO3c"/>
    <property type="match status" value="1"/>
</dbReference>
<dbReference type="GO" id="GO:0005737">
    <property type="term" value="C:cytoplasm"/>
    <property type="evidence" value="ECO:0007669"/>
    <property type="project" value="TreeGrafter"/>
</dbReference>
<evidence type="ECO:0000259" key="7">
    <source>
        <dbReference type="SMART" id="SM00478"/>
    </source>
</evidence>
<dbReference type="GO" id="GO:0008725">
    <property type="term" value="F:DNA-3-methyladenine glycosylase activity"/>
    <property type="evidence" value="ECO:0007669"/>
    <property type="project" value="TreeGrafter"/>
</dbReference>
<evidence type="ECO:0000256" key="3">
    <source>
        <dbReference type="ARBA" id="ARBA00012000"/>
    </source>
</evidence>
<dbReference type="Gene3D" id="1.10.1670.10">
    <property type="entry name" value="Helix-hairpin-Helix base-excision DNA repair enzymes (C-terminal)"/>
    <property type="match status" value="1"/>
</dbReference>
<dbReference type="GO" id="GO:0008534">
    <property type="term" value="F:oxidized purine nucleobase lesion DNA N-glycosylase activity"/>
    <property type="evidence" value="ECO:0007669"/>
    <property type="project" value="InterPro"/>
</dbReference>